<keyword evidence="1" id="KW-0479">Metal-binding</keyword>
<organism evidence="3 4">
    <name type="scientific">Saccharopolyspora thermophila</name>
    <dbReference type="NCBI Taxonomy" id="89367"/>
    <lineage>
        <taxon>Bacteria</taxon>
        <taxon>Bacillati</taxon>
        <taxon>Actinomycetota</taxon>
        <taxon>Actinomycetes</taxon>
        <taxon>Pseudonocardiales</taxon>
        <taxon>Pseudonocardiaceae</taxon>
        <taxon>Saccharopolyspora</taxon>
    </lineage>
</organism>
<reference evidence="3 4" key="1">
    <citation type="journal article" date="2014" name="Int. J. Syst. Evol. Microbiol.">
        <title>Complete genome sequence of Corynebacterium casei LMG S-19264T (=DSM 44701T), isolated from a smear-ripened cheese.</title>
        <authorList>
            <consortium name="US DOE Joint Genome Institute (JGI-PGF)"/>
            <person name="Walter F."/>
            <person name="Albersmeier A."/>
            <person name="Kalinowski J."/>
            <person name="Ruckert C."/>
        </authorList>
    </citation>
    <scope>NUCLEOTIDE SEQUENCE [LARGE SCALE GENOMIC DNA]</scope>
    <source>
        <strain evidence="3 4">CGMCC 4.7206</strain>
    </source>
</reference>
<dbReference type="CDD" id="cd03416">
    <property type="entry name" value="CbiX_SirB_N"/>
    <property type="match status" value="1"/>
</dbReference>
<proteinExistence type="predicted"/>
<comment type="caution">
    <text evidence="3">The sequence shown here is derived from an EMBL/GenBank/DDBJ whole genome shotgun (WGS) entry which is preliminary data.</text>
</comment>
<dbReference type="Gene3D" id="3.40.50.1400">
    <property type="match status" value="2"/>
</dbReference>
<name>A0A917JZY1_9PSEU</name>
<evidence type="ECO:0000313" key="4">
    <source>
        <dbReference type="Proteomes" id="UP000597989"/>
    </source>
</evidence>
<dbReference type="EMBL" id="BMMT01000009">
    <property type="protein sequence ID" value="GGI90229.1"/>
    <property type="molecule type" value="Genomic_DNA"/>
</dbReference>
<dbReference type="Pfam" id="PF01903">
    <property type="entry name" value="CbiX"/>
    <property type="match status" value="1"/>
</dbReference>
<protein>
    <recommendedName>
        <fullName evidence="5">Sirohydrochlorin ferrochelatase</fullName>
    </recommendedName>
</protein>
<evidence type="ECO:0000313" key="3">
    <source>
        <dbReference type="EMBL" id="GGI90229.1"/>
    </source>
</evidence>
<dbReference type="GO" id="GO:0016829">
    <property type="term" value="F:lyase activity"/>
    <property type="evidence" value="ECO:0007669"/>
    <property type="project" value="UniProtKB-KW"/>
</dbReference>
<sequence length="229" mass="24221">MRRSATLSTPLLLVAHGTRDPAGPLVVEQLADAVSARLRVSVHVAYVDVIGPTVEEALRGIDGPVIALPAFLAAGYHVRIDLPEQIAATGREDVTTCAPLGPDPRIAEAMLQRLVAAGWQPGQRVLFAAAGSSDERALGDVRTAARQLGRRCGQWLSPSHVTAAQPLIEQICRPGDFVAPYLLAPGLFHRRLAALPVAGVAEPIGAHPRVLELIARRYLAAARDDVSAA</sequence>
<accession>A0A917JZY1</accession>
<evidence type="ECO:0008006" key="5">
    <source>
        <dbReference type="Google" id="ProtNLM"/>
    </source>
</evidence>
<dbReference type="PANTHER" id="PTHR33542:SF5">
    <property type="entry name" value="FERROCHELATASE CHE1"/>
    <property type="match status" value="1"/>
</dbReference>
<dbReference type="GO" id="GO:0046872">
    <property type="term" value="F:metal ion binding"/>
    <property type="evidence" value="ECO:0007669"/>
    <property type="project" value="UniProtKB-KW"/>
</dbReference>
<dbReference type="AlphaFoldDB" id="A0A917JZY1"/>
<dbReference type="Proteomes" id="UP000597989">
    <property type="component" value="Unassembled WGS sequence"/>
</dbReference>
<dbReference type="PANTHER" id="PTHR33542">
    <property type="entry name" value="SIROHYDROCHLORIN FERROCHELATASE, CHLOROPLASTIC"/>
    <property type="match status" value="1"/>
</dbReference>
<dbReference type="SUPFAM" id="SSF53800">
    <property type="entry name" value="Chelatase"/>
    <property type="match status" value="2"/>
</dbReference>
<evidence type="ECO:0000256" key="1">
    <source>
        <dbReference type="ARBA" id="ARBA00022723"/>
    </source>
</evidence>
<evidence type="ECO:0000256" key="2">
    <source>
        <dbReference type="ARBA" id="ARBA00023239"/>
    </source>
</evidence>
<dbReference type="RefSeq" id="WP_188987889.1">
    <property type="nucleotide sequence ID" value="NZ_BMMT01000009.1"/>
</dbReference>
<dbReference type="InterPro" id="IPR002762">
    <property type="entry name" value="CbiX-like"/>
</dbReference>
<gene>
    <name evidence="3" type="ORF">GCM10011581_29100</name>
</gene>
<keyword evidence="2" id="KW-0456">Lyase</keyword>
<dbReference type="InterPro" id="IPR050963">
    <property type="entry name" value="Sirohydro_Cobaltochel/CbiX"/>
</dbReference>